<evidence type="ECO:0000256" key="1">
    <source>
        <dbReference type="ARBA" id="ARBA00022691"/>
    </source>
</evidence>
<dbReference type="InterPro" id="IPR029063">
    <property type="entry name" value="SAM-dependent_MTases_sf"/>
</dbReference>
<dbReference type="GO" id="GO:0008168">
    <property type="term" value="F:methyltransferase activity"/>
    <property type="evidence" value="ECO:0007669"/>
    <property type="project" value="UniProtKB-KW"/>
</dbReference>
<evidence type="ECO:0000256" key="2">
    <source>
        <dbReference type="SAM" id="Phobius"/>
    </source>
</evidence>
<name>A0A2I0X1U4_9ASPA</name>
<dbReference type="Proteomes" id="UP000233837">
    <property type="component" value="Unassembled WGS sequence"/>
</dbReference>
<evidence type="ECO:0000313" key="3">
    <source>
        <dbReference type="EMBL" id="PKU81883.1"/>
    </source>
</evidence>
<dbReference type="EMBL" id="KZ502211">
    <property type="protein sequence ID" value="PKU81883.1"/>
    <property type="molecule type" value="Genomic_DNA"/>
</dbReference>
<dbReference type="AlphaFoldDB" id="A0A2I0X1U4"/>
<keyword evidence="3" id="KW-0808">Transferase</keyword>
<dbReference type="PROSITE" id="PS00095">
    <property type="entry name" value="C5_MTASE_2"/>
    <property type="match status" value="1"/>
</dbReference>
<dbReference type="InterPro" id="IPR031303">
    <property type="entry name" value="C5_meth_CS"/>
</dbReference>
<feature type="transmembrane region" description="Helical" evidence="2">
    <location>
        <begin position="99"/>
        <end position="119"/>
    </location>
</feature>
<gene>
    <name evidence="3" type="primary">CMT2</name>
    <name evidence="3" type="ORF">MA16_Dca003900</name>
</gene>
<sequence length="181" mass="20230">MDDGPDQDPMVSSSRAIIVRPRSLTVPLNWIFLPGSSRTMLRSSRTISALKTADFWSVFWNDFWTGSSRTILDRPGTISVWQNPESKGFWQINYRPYRALISVVGFGDLLGYLSSLYVVDNFRYRQIGNAVAVPVARVLGYTLGLAWMKQSGDGHLMTLPPKFAFSDTVEQPSSSSSGIQQ</sequence>
<feature type="transmembrane region" description="Helical" evidence="2">
    <location>
        <begin position="131"/>
        <end position="148"/>
    </location>
</feature>
<dbReference type="GO" id="GO:0032259">
    <property type="term" value="P:methylation"/>
    <property type="evidence" value="ECO:0007669"/>
    <property type="project" value="UniProtKB-KW"/>
</dbReference>
<accession>A0A2I0X1U4</accession>
<dbReference type="Gene3D" id="3.40.50.150">
    <property type="entry name" value="Vaccinia Virus protein VP39"/>
    <property type="match status" value="1"/>
</dbReference>
<keyword evidence="2" id="KW-0812">Transmembrane</keyword>
<keyword evidence="2" id="KW-1133">Transmembrane helix</keyword>
<reference evidence="3 4" key="2">
    <citation type="journal article" date="2017" name="Nature">
        <title>The Apostasia genome and the evolution of orchids.</title>
        <authorList>
            <person name="Zhang G.Q."/>
            <person name="Liu K.W."/>
            <person name="Li Z."/>
            <person name="Lohaus R."/>
            <person name="Hsiao Y.Y."/>
            <person name="Niu S.C."/>
            <person name="Wang J.Y."/>
            <person name="Lin Y.C."/>
            <person name="Xu Q."/>
            <person name="Chen L.J."/>
            <person name="Yoshida K."/>
            <person name="Fujiwara S."/>
            <person name="Wang Z.W."/>
            <person name="Zhang Y.Q."/>
            <person name="Mitsuda N."/>
            <person name="Wang M."/>
            <person name="Liu G.H."/>
            <person name="Pecoraro L."/>
            <person name="Huang H.X."/>
            <person name="Xiao X.J."/>
            <person name="Lin M."/>
            <person name="Wu X.Y."/>
            <person name="Wu W.L."/>
            <person name="Chen Y.Y."/>
            <person name="Chang S.B."/>
            <person name="Sakamoto S."/>
            <person name="Ohme-Takagi M."/>
            <person name="Yagi M."/>
            <person name="Zeng S.J."/>
            <person name="Shen C.Y."/>
            <person name="Yeh C.M."/>
            <person name="Luo Y.B."/>
            <person name="Tsai W.C."/>
            <person name="Van de Peer Y."/>
            <person name="Liu Z.J."/>
        </authorList>
    </citation>
    <scope>NUCLEOTIDE SEQUENCE [LARGE SCALE GENOMIC DNA]</scope>
    <source>
        <tissue evidence="3">The whole plant</tissue>
    </source>
</reference>
<evidence type="ECO:0000313" key="4">
    <source>
        <dbReference type="Proteomes" id="UP000233837"/>
    </source>
</evidence>
<protein>
    <submittedName>
        <fullName evidence="3">DNA (Cytosine-5)-methyltransferase CMT2</fullName>
    </submittedName>
</protein>
<proteinExistence type="predicted"/>
<keyword evidence="3" id="KW-0489">Methyltransferase</keyword>
<organism evidence="3 4">
    <name type="scientific">Dendrobium catenatum</name>
    <dbReference type="NCBI Taxonomy" id="906689"/>
    <lineage>
        <taxon>Eukaryota</taxon>
        <taxon>Viridiplantae</taxon>
        <taxon>Streptophyta</taxon>
        <taxon>Embryophyta</taxon>
        <taxon>Tracheophyta</taxon>
        <taxon>Spermatophyta</taxon>
        <taxon>Magnoliopsida</taxon>
        <taxon>Liliopsida</taxon>
        <taxon>Asparagales</taxon>
        <taxon>Orchidaceae</taxon>
        <taxon>Epidendroideae</taxon>
        <taxon>Malaxideae</taxon>
        <taxon>Dendrobiinae</taxon>
        <taxon>Dendrobium</taxon>
    </lineage>
</organism>
<keyword evidence="2" id="KW-0472">Membrane</keyword>
<keyword evidence="1" id="KW-0949">S-adenosyl-L-methionine</keyword>
<reference evidence="3 4" key="1">
    <citation type="journal article" date="2016" name="Sci. Rep.">
        <title>The Dendrobium catenatum Lindl. genome sequence provides insights into polysaccharide synthase, floral development and adaptive evolution.</title>
        <authorList>
            <person name="Zhang G.Q."/>
            <person name="Xu Q."/>
            <person name="Bian C."/>
            <person name="Tsai W.C."/>
            <person name="Yeh C.M."/>
            <person name="Liu K.W."/>
            <person name="Yoshida K."/>
            <person name="Zhang L.S."/>
            <person name="Chang S.B."/>
            <person name="Chen F."/>
            <person name="Shi Y."/>
            <person name="Su Y.Y."/>
            <person name="Zhang Y.Q."/>
            <person name="Chen L.J."/>
            <person name="Yin Y."/>
            <person name="Lin M."/>
            <person name="Huang H."/>
            <person name="Deng H."/>
            <person name="Wang Z.W."/>
            <person name="Zhu S.L."/>
            <person name="Zhao X."/>
            <person name="Deng C."/>
            <person name="Niu S.C."/>
            <person name="Huang J."/>
            <person name="Wang M."/>
            <person name="Liu G.H."/>
            <person name="Yang H.J."/>
            <person name="Xiao X.J."/>
            <person name="Hsiao Y.Y."/>
            <person name="Wu W.L."/>
            <person name="Chen Y.Y."/>
            <person name="Mitsuda N."/>
            <person name="Ohme-Takagi M."/>
            <person name="Luo Y.B."/>
            <person name="Van de Peer Y."/>
            <person name="Liu Z.J."/>
        </authorList>
    </citation>
    <scope>NUCLEOTIDE SEQUENCE [LARGE SCALE GENOMIC DNA]</scope>
    <source>
        <tissue evidence="3">The whole plant</tissue>
    </source>
</reference>
<keyword evidence="4" id="KW-1185">Reference proteome</keyword>